<keyword evidence="3" id="KW-0547">Nucleotide-binding</keyword>
<protein>
    <submittedName>
        <fullName evidence="10">ABC transporter ATP-binding protein</fullName>
    </submittedName>
</protein>
<feature type="transmembrane region" description="Helical" evidence="7">
    <location>
        <begin position="48"/>
        <end position="65"/>
    </location>
</feature>
<dbReference type="GO" id="GO:0005886">
    <property type="term" value="C:plasma membrane"/>
    <property type="evidence" value="ECO:0007669"/>
    <property type="project" value="UniProtKB-SubCell"/>
</dbReference>
<organism evidence="10 11">
    <name type="scientific">Candidatus Avoscillospira stercorigallinarum</name>
    <dbReference type="NCBI Taxonomy" id="2840708"/>
    <lineage>
        <taxon>Bacteria</taxon>
        <taxon>Bacillati</taxon>
        <taxon>Bacillota</taxon>
        <taxon>Clostridia</taxon>
        <taxon>Eubacteriales</taxon>
        <taxon>Oscillospiraceae</taxon>
        <taxon>Oscillospiraceae incertae sedis</taxon>
        <taxon>Candidatus Avoscillospira</taxon>
    </lineage>
</organism>
<dbReference type="InterPro" id="IPR003593">
    <property type="entry name" value="AAA+_ATPase"/>
</dbReference>
<evidence type="ECO:0000256" key="4">
    <source>
        <dbReference type="ARBA" id="ARBA00022840"/>
    </source>
</evidence>
<dbReference type="Gene3D" id="1.20.1560.10">
    <property type="entry name" value="ABC transporter type 1, transmembrane domain"/>
    <property type="match status" value="1"/>
</dbReference>
<dbReference type="CDD" id="cd07346">
    <property type="entry name" value="ABC_6TM_exporters"/>
    <property type="match status" value="1"/>
</dbReference>
<dbReference type="InterPro" id="IPR039421">
    <property type="entry name" value="Type_1_exporter"/>
</dbReference>
<evidence type="ECO:0000259" key="8">
    <source>
        <dbReference type="PROSITE" id="PS50893"/>
    </source>
</evidence>
<dbReference type="GO" id="GO:0005524">
    <property type="term" value="F:ATP binding"/>
    <property type="evidence" value="ECO:0007669"/>
    <property type="project" value="UniProtKB-KW"/>
</dbReference>
<comment type="subcellular location">
    <subcellularLocation>
        <location evidence="1">Cell membrane</location>
        <topology evidence="1">Multi-pass membrane protein</topology>
    </subcellularLocation>
</comment>
<dbReference type="Proteomes" id="UP000886874">
    <property type="component" value="Unassembled WGS sequence"/>
</dbReference>
<dbReference type="EMBL" id="DVFN01000104">
    <property type="protein sequence ID" value="HIQ70110.1"/>
    <property type="molecule type" value="Genomic_DNA"/>
</dbReference>
<dbReference type="AlphaFoldDB" id="A0A9D0Z8Y9"/>
<dbReference type="SUPFAM" id="SSF52540">
    <property type="entry name" value="P-loop containing nucleoside triphosphate hydrolases"/>
    <property type="match status" value="1"/>
</dbReference>
<dbReference type="PROSITE" id="PS50929">
    <property type="entry name" value="ABC_TM1F"/>
    <property type="match status" value="1"/>
</dbReference>
<dbReference type="Pfam" id="PF00005">
    <property type="entry name" value="ABC_tran"/>
    <property type="match status" value="1"/>
</dbReference>
<reference evidence="10" key="1">
    <citation type="submission" date="2020-10" db="EMBL/GenBank/DDBJ databases">
        <authorList>
            <person name="Gilroy R."/>
        </authorList>
    </citation>
    <scope>NUCLEOTIDE SEQUENCE</scope>
    <source>
        <strain evidence="10">ChiSjej2B20-13462</strain>
    </source>
</reference>
<evidence type="ECO:0000256" key="1">
    <source>
        <dbReference type="ARBA" id="ARBA00004651"/>
    </source>
</evidence>
<feature type="domain" description="ABC transporter" evidence="8">
    <location>
        <begin position="325"/>
        <end position="555"/>
    </location>
</feature>
<evidence type="ECO:0000313" key="10">
    <source>
        <dbReference type="EMBL" id="HIQ70110.1"/>
    </source>
</evidence>
<evidence type="ECO:0000256" key="6">
    <source>
        <dbReference type="ARBA" id="ARBA00023136"/>
    </source>
</evidence>
<dbReference type="SUPFAM" id="SSF90123">
    <property type="entry name" value="ABC transporter transmembrane region"/>
    <property type="match status" value="1"/>
</dbReference>
<dbReference type="InterPro" id="IPR017871">
    <property type="entry name" value="ABC_transporter-like_CS"/>
</dbReference>
<comment type="caution">
    <text evidence="10">The sequence shown here is derived from an EMBL/GenBank/DDBJ whole genome shotgun (WGS) entry which is preliminary data.</text>
</comment>
<feature type="domain" description="ABC transmembrane type-1" evidence="9">
    <location>
        <begin position="21"/>
        <end position="294"/>
    </location>
</feature>
<dbReference type="PANTHER" id="PTHR24221">
    <property type="entry name" value="ATP-BINDING CASSETTE SUB-FAMILY B"/>
    <property type="match status" value="1"/>
</dbReference>
<dbReference type="InterPro" id="IPR003439">
    <property type="entry name" value="ABC_transporter-like_ATP-bd"/>
</dbReference>
<evidence type="ECO:0000256" key="3">
    <source>
        <dbReference type="ARBA" id="ARBA00022741"/>
    </source>
</evidence>
<dbReference type="SMART" id="SM00382">
    <property type="entry name" value="AAA"/>
    <property type="match status" value="1"/>
</dbReference>
<evidence type="ECO:0000256" key="2">
    <source>
        <dbReference type="ARBA" id="ARBA00022692"/>
    </source>
</evidence>
<proteinExistence type="predicted"/>
<evidence type="ECO:0000313" key="11">
    <source>
        <dbReference type="Proteomes" id="UP000886874"/>
    </source>
</evidence>
<evidence type="ECO:0000256" key="7">
    <source>
        <dbReference type="SAM" id="Phobius"/>
    </source>
</evidence>
<dbReference type="GO" id="GO:0016887">
    <property type="term" value="F:ATP hydrolysis activity"/>
    <property type="evidence" value="ECO:0007669"/>
    <property type="project" value="InterPro"/>
</dbReference>
<name>A0A9D0Z8Y9_9FIRM</name>
<dbReference type="PANTHER" id="PTHR24221:SF654">
    <property type="entry name" value="ATP-BINDING CASSETTE SUB-FAMILY B MEMBER 6"/>
    <property type="match status" value="1"/>
</dbReference>
<dbReference type="GO" id="GO:0034040">
    <property type="term" value="F:ATPase-coupled lipid transmembrane transporter activity"/>
    <property type="evidence" value="ECO:0007669"/>
    <property type="project" value="TreeGrafter"/>
</dbReference>
<accession>A0A9D0Z8Y9</accession>
<dbReference type="PROSITE" id="PS50893">
    <property type="entry name" value="ABC_TRANSPORTER_2"/>
    <property type="match status" value="1"/>
</dbReference>
<evidence type="ECO:0000259" key="9">
    <source>
        <dbReference type="PROSITE" id="PS50929"/>
    </source>
</evidence>
<keyword evidence="5 7" id="KW-1133">Transmembrane helix</keyword>
<dbReference type="InterPro" id="IPR036640">
    <property type="entry name" value="ABC1_TM_sf"/>
</dbReference>
<dbReference type="Pfam" id="PF00664">
    <property type="entry name" value="ABC_membrane"/>
    <property type="match status" value="1"/>
</dbReference>
<dbReference type="GO" id="GO:0140359">
    <property type="term" value="F:ABC-type transporter activity"/>
    <property type="evidence" value="ECO:0007669"/>
    <property type="project" value="InterPro"/>
</dbReference>
<dbReference type="InterPro" id="IPR027417">
    <property type="entry name" value="P-loop_NTPase"/>
</dbReference>
<gene>
    <name evidence="10" type="ORF">IAA67_07260</name>
</gene>
<keyword evidence="6 7" id="KW-0472">Membrane</keyword>
<dbReference type="InterPro" id="IPR011527">
    <property type="entry name" value="ABC1_TM_dom"/>
</dbReference>
<dbReference type="CDD" id="cd03228">
    <property type="entry name" value="ABCC_MRP_Like"/>
    <property type="match status" value="1"/>
</dbReference>
<sequence>MVRYLFRKNPGILLYLLLAPLRALSAVAVAGALALAIDFANNGDLADVWNYVLVFGVYILLDLLIDAADQAVRLRITKKTMTALRSDVYHKLSHMCCERFFRRSSAEYLSNLTADAEVLRDSYFYILLNMYADFLRCAVALGLLLWISPALGLFVLVTSLLQTTVPVLYANKLKRLGKAYSDAQERHMQALKENLSAFLTAKLFHMEGHLEARYARALEDAEESRRKSKFTKEWTSSLSYVFNQLAHLGVFLFGAVLVIQNRISVSEIVAASELIVYISYPILWLNGDLVELRTAAISAQKLQALLDEPEDRGGSQYLPQPTGTIALRDLTFRYGTRDILSHLTYTFEQGKKYLILGGSGSGKSTLLHLIAGLRGGYTGGIFLGDTEIRSLSRQSLTGNLCLLQQEPFLFDDTLYHNICLDEAMDKAQVWQALERVELLPRVKAHPDGLHMHLGENAAALSGGEKQRVVIARALVRRTPVLLLDESTSHLDPATAAEIEALVLGLDGVTVLLVSHNPTQTVLNRADAVLELSDGQLRQISSESSHGKNPLAMVQYKA</sequence>
<dbReference type="Gene3D" id="3.40.50.300">
    <property type="entry name" value="P-loop containing nucleotide triphosphate hydrolases"/>
    <property type="match status" value="1"/>
</dbReference>
<dbReference type="PROSITE" id="PS00211">
    <property type="entry name" value="ABC_TRANSPORTER_1"/>
    <property type="match status" value="1"/>
</dbReference>
<reference evidence="10" key="2">
    <citation type="journal article" date="2021" name="PeerJ">
        <title>Extensive microbial diversity within the chicken gut microbiome revealed by metagenomics and culture.</title>
        <authorList>
            <person name="Gilroy R."/>
            <person name="Ravi A."/>
            <person name="Getino M."/>
            <person name="Pursley I."/>
            <person name="Horton D.L."/>
            <person name="Alikhan N.F."/>
            <person name="Baker D."/>
            <person name="Gharbi K."/>
            <person name="Hall N."/>
            <person name="Watson M."/>
            <person name="Adriaenssens E.M."/>
            <person name="Foster-Nyarko E."/>
            <person name="Jarju S."/>
            <person name="Secka A."/>
            <person name="Antonio M."/>
            <person name="Oren A."/>
            <person name="Chaudhuri R.R."/>
            <person name="La Ragione R."/>
            <person name="Hildebrand F."/>
            <person name="Pallen M.J."/>
        </authorList>
    </citation>
    <scope>NUCLEOTIDE SEQUENCE</scope>
    <source>
        <strain evidence="10">ChiSjej2B20-13462</strain>
    </source>
</reference>
<keyword evidence="4 10" id="KW-0067">ATP-binding</keyword>
<feature type="transmembrane region" description="Helical" evidence="7">
    <location>
        <begin position="12"/>
        <end position="36"/>
    </location>
</feature>
<evidence type="ECO:0000256" key="5">
    <source>
        <dbReference type="ARBA" id="ARBA00022989"/>
    </source>
</evidence>
<keyword evidence="2 7" id="KW-0812">Transmembrane</keyword>